<comment type="cofactor">
    <cofactor evidence="9">
        <name>Zn(2+)</name>
        <dbReference type="ChEBI" id="CHEBI:29105"/>
    </cofactor>
    <text evidence="9">Binds 1 zinc ion per subunit.</text>
</comment>
<feature type="domain" description="Superoxide dismutase copper/zinc binding" evidence="11">
    <location>
        <begin position="75"/>
        <end position="212"/>
    </location>
</feature>
<evidence type="ECO:0000256" key="4">
    <source>
        <dbReference type="ARBA" id="ARBA00022862"/>
    </source>
</evidence>
<reference evidence="12" key="1">
    <citation type="journal article" date="2024" name="Gigascience">
        <title>Chromosome-level genome of the poultry shaft louse Menopon gallinae provides insight into the host-switching and adaptive evolution of parasitic lice.</title>
        <authorList>
            <person name="Xu Y."/>
            <person name="Ma L."/>
            <person name="Liu S."/>
            <person name="Liang Y."/>
            <person name="Liu Q."/>
            <person name="He Z."/>
            <person name="Tian L."/>
            <person name="Duan Y."/>
            <person name="Cai W."/>
            <person name="Li H."/>
            <person name="Song F."/>
        </authorList>
    </citation>
    <scope>NUCLEOTIDE SEQUENCE</scope>
    <source>
        <strain evidence="12">Cailab_2023a</strain>
    </source>
</reference>
<dbReference type="InterPro" id="IPR001424">
    <property type="entry name" value="SOD_Cu_Zn_dom"/>
</dbReference>
<dbReference type="PROSITE" id="PS00332">
    <property type="entry name" value="SOD_CU_ZN_2"/>
    <property type="match status" value="1"/>
</dbReference>
<evidence type="ECO:0000256" key="7">
    <source>
        <dbReference type="ARBA" id="ARBA00023157"/>
    </source>
</evidence>
<evidence type="ECO:0000256" key="1">
    <source>
        <dbReference type="ARBA" id="ARBA00010457"/>
    </source>
</evidence>
<dbReference type="PANTHER" id="PTHR10003">
    <property type="entry name" value="SUPEROXIDE DISMUTASE CU-ZN -RELATED"/>
    <property type="match status" value="1"/>
</dbReference>
<evidence type="ECO:0000256" key="6">
    <source>
        <dbReference type="ARBA" id="ARBA00023008"/>
    </source>
</evidence>
<keyword evidence="10" id="KW-0732">Signal</keyword>
<keyword evidence="7" id="KW-1015">Disulfide bond</keyword>
<keyword evidence="6 9" id="KW-0186">Copper</keyword>
<evidence type="ECO:0000256" key="8">
    <source>
        <dbReference type="ARBA" id="ARBA00049204"/>
    </source>
</evidence>
<feature type="signal peptide" evidence="10">
    <location>
        <begin position="1"/>
        <end position="17"/>
    </location>
</feature>
<dbReference type="EMBL" id="JARGDH010000005">
    <property type="protein sequence ID" value="KAL0266671.1"/>
    <property type="molecule type" value="Genomic_DNA"/>
</dbReference>
<evidence type="ECO:0000256" key="9">
    <source>
        <dbReference type="RuleBase" id="RU000393"/>
    </source>
</evidence>
<gene>
    <name evidence="12" type="ORF">PYX00_009155</name>
</gene>
<proteinExistence type="inferred from homology"/>
<dbReference type="GO" id="GO:0004784">
    <property type="term" value="F:superoxide dismutase activity"/>
    <property type="evidence" value="ECO:0007669"/>
    <property type="project" value="UniProtKB-EC"/>
</dbReference>
<dbReference type="Pfam" id="PF00080">
    <property type="entry name" value="Sod_Cu"/>
    <property type="match status" value="1"/>
</dbReference>
<organism evidence="12">
    <name type="scientific">Menopon gallinae</name>
    <name type="common">poultry shaft louse</name>
    <dbReference type="NCBI Taxonomy" id="328185"/>
    <lineage>
        <taxon>Eukaryota</taxon>
        <taxon>Metazoa</taxon>
        <taxon>Ecdysozoa</taxon>
        <taxon>Arthropoda</taxon>
        <taxon>Hexapoda</taxon>
        <taxon>Insecta</taxon>
        <taxon>Pterygota</taxon>
        <taxon>Neoptera</taxon>
        <taxon>Paraneoptera</taxon>
        <taxon>Psocodea</taxon>
        <taxon>Troctomorpha</taxon>
        <taxon>Phthiraptera</taxon>
        <taxon>Amblycera</taxon>
        <taxon>Menoponidae</taxon>
        <taxon>Menopon</taxon>
    </lineage>
</organism>
<feature type="chain" id="PRO_5043464010" description="Superoxide dismutase [Cu-Zn]" evidence="10">
    <location>
        <begin position="18"/>
        <end position="220"/>
    </location>
</feature>
<dbReference type="AlphaFoldDB" id="A0AAW2HA54"/>
<keyword evidence="5 9" id="KW-0560">Oxidoreductase</keyword>
<dbReference type="PRINTS" id="PR00068">
    <property type="entry name" value="CUZNDISMTASE"/>
</dbReference>
<dbReference type="SUPFAM" id="SSF49329">
    <property type="entry name" value="Cu,Zn superoxide dismutase-like"/>
    <property type="match status" value="1"/>
</dbReference>
<evidence type="ECO:0000256" key="5">
    <source>
        <dbReference type="ARBA" id="ARBA00023002"/>
    </source>
</evidence>
<comment type="similarity">
    <text evidence="1 9">Belongs to the Cu-Zn superoxide dismutase family.</text>
</comment>
<dbReference type="FunFam" id="2.60.40.200:FF:000003">
    <property type="entry name" value="Superoxide dismutase [Cu-Zn], chloroplastic"/>
    <property type="match status" value="1"/>
</dbReference>
<comment type="function">
    <text evidence="9">Destroys radicals which are normally produced within the cells and which are toxic to biological systems.</text>
</comment>
<sequence>MNIIPLMFALAVGVSQAGRVPRQFDFYSQFPFGDYISQFPEHPAAFAQETYPYSAQSSPYASALCKLIPAAGQQVGGEIYFHQADSIGPVEVTVSVFGLTPGLHGFHIHQNGNVSDNCKAAGSHFNPANKNHGSPKDAVRHAGDLGNIEADAHGFANAHIVDQEISLVDQNPRQIVGRAVVIHAKEDDLGKGNNSESLKTGNAGSRVACCVIQATSYGKK</sequence>
<comment type="catalytic activity">
    <reaction evidence="8 9">
        <text>2 superoxide + 2 H(+) = H2O2 + O2</text>
        <dbReference type="Rhea" id="RHEA:20696"/>
        <dbReference type="ChEBI" id="CHEBI:15378"/>
        <dbReference type="ChEBI" id="CHEBI:15379"/>
        <dbReference type="ChEBI" id="CHEBI:16240"/>
        <dbReference type="ChEBI" id="CHEBI:18421"/>
        <dbReference type="EC" id="1.15.1.1"/>
    </reaction>
</comment>
<accession>A0AAW2HA54</accession>
<dbReference type="GO" id="GO:0005507">
    <property type="term" value="F:copper ion binding"/>
    <property type="evidence" value="ECO:0007669"/>
    <property type="project" value="InterPro"/>
</dbReference>
<evidence type="ECO:0000256" key="3">
    <source>
        <dbReference type="ARBA" id="ARBA00022833"/>
    </source>
</evidence>
<dbReference type="Gene3D" id="2.60.40.200">
    <property type="entry name" value="Superoxide dismutase, copper/zinc binding domain"/>
    <property type="match status" value="1"/>
</dbReference>
<evidence type="ECO:0000259" key="11">
    <source>
        <dbReference type="Pfam" id="PF00080"/>
    </source>
</evidence>
<evidence type="ECO:0000256" key="2">
    <source>
        <dbReference type="ARBA" id="ARBA00022723"/>
    </source>
</evidence>
<evidence type="ECO:0000313" key="12">
    <source>
        <dbReference type="EMBL" id="KAL0266671.1"/>
    </source>
</evidence>
<protein>
    <recommendedName>
        <fullName evidence="9">Superoxide dismutase [Cu-Zn]</fullName>
        <ecNumber evidence="9">1.15.1.1</ecNumber>
    </recommendedName>
</protein>
<comment type="cofactor">
    <cofactor evidence="9">
        <name>Cu cation</name>
        <dbReference type="ChEBI" id="CHEBI:23378"/>
    </cofactor>
    <text evidence="9">Binds 1 copper ion per subunit.</text>
</comment>
<dbReference type="CDD" id="cd00305">
    <property type="entry name" value="Cu-Zn_Superoxide_Dismutase"/>
    <property type="match status" value="1"/>
</dbReference>
<dbReference type="InterPro" id="IPR018152">
    <property type="entry name" value="SOD_Cu/Zn_BS"/>
</dbReference>
<comment type="caution">
    <text evidence="12">The sequence shown here is derived from an EMBL/GenBank/DDBJ whole genome shotgun (WGS) entry which is preliminary data.</text>
</comment>
<keyword evidence="4" id="KW-0049">Antioxidant</keyword>
<keyword evidence="3 9" id="KW-0862">Zinc</keyword>
<evidence type="ECO:0000256" key="10">
    <source>
        <dbReference type="SAM" id="SignalP"/>
    </source>
</evidence>
<dbReference type="InterPro" id="IPR036423">
    <property type="entry name" value="SOD-like_Cu/Zn_dom_sf"/>
</dbReference>
<dbReference type="EC" id="1.15.1.1" evidence="9"/>
<keyword evidence="2 9" id="KW-0479">Metal-binding</keyword>
<name>A0AAW2HA54_9NEOP</name>
<dbReference type="InterPro" id="IPR024134">
    <property type="entry name" value="SOD_Cu/Zn_/chaperone"/>
</dbReference>